<keyword evidence="1" id="KW-0472">Membrane</keyword>
<keyword evidence="1" id="KW-0812">Transmembrane</keyword>
<gene>
    <name evidence="2" type="ORF">BST26_19040</name>
</gene>
<feature type="transmembrane region" description="Helical" evidence="1">
    <location>
        <begin position="59"/>
        <end position="83"/>
    </location>
</feature>
<evidence type="ECO:0000313" key="3">
    <source>
        <dbReference type="Proteomes" id="UP000192801"/>
    </source>
</evidence>
<proteinExistence type="predicted"/>
<evidence type="ECO:0000256" key="1">
    <source>
        <dbReference type="SAM" id="Phobius"/>
    </source>
</evidence>
<dbReference type="OrthoDB" id="4482890at2"/>
<dbReference type="AlphaFoldDB" id="A0A1X0CYD6"/>
<accession>A0A1X0CYD6</accession>
<dbReference type="EMBL" id="MVHS01000066">
    <property type="protein sequence ID" value="ORA65194.1"/>
    <property type="molecule type" value="Genomic_DNA"/>
</dbReference>
<reference evidence="2 3" key="1">
    <citation type="submission" date="2016-12" db="EMBL/GenBank/DDBJ databases">
        <title>The new phylogeny of genus Mycobacterium.</title>
        <authorList>
            <person name="Tortoli E."/>
            <person name="Trovato A."/>
            <person name="Cirillo D.M."/>
        </authorList>
    </citation>
    <scope>NUCLEOTIDE SEQUENCE [LARGE SCALE GENOMIC DNA]</scope>
    <source>
        <strain evidence="2 3">DSM 45130</strain>
    </source>
</reference>
<dbReference type="STRING" id="444597.BST26_19040"/>
<keyword evidence="1" id="KW-1133">Transmembrane helix</keyword>
<dbReference type="Proteomes" id="UP000192801">
    <property type="component" value="Unassembled WGS sequence"/>
</dbReference>
<keyword evidence="3" id="KW-1185">Reference proteome</keyword>
<comment type="caution">
    <text evidence="2">The sequence shown here is derived from an EMBL/GenBank/DDBJ whole genome shotgun (WGS) entry which is preliminary data.</text>
</comment>
<name>A0A1X0CYD6_9MYCO</name>
<organism evidence="2 3">
    <name type="scientific">Mycolicibacterium insubricum</name>
    <dbReference type="NCBI Taxonomy" id="444597"/>
    <lineage>
        <taxon>Bacteria</taxon>
        <taxon>Bacillati</taxon>
        <taxon>Actinomycetota</taxon>
        <taxon>Actinomycetes</taxon>
        <taxon>Mycobacteriales</taxon>
        <taxon>Mycobacteriaceae</taxon>
        <taxon>Mycolicibacterium</taxon>
    </lineage>
</organism>
<sequence length="103" mass="11686">MTRQERAGATGAAEDRRAPGAGRQMLAMMRPGYLLSMAYGYPAGLRQLLQFGLLIAYPVWLGAVVFSELVYGAVYAVLWVLFWPVREWMKRNRPEDYAASQRK</sequence>
<evidence type="ECO:0000313" key="2">
    <source>
        <dbReference type="EMBL" id="ORA65194.1"/>
    </source>
</evidence>
<protein>
    <submittedName>
        <fullName evidence="2">Uncharacterized protein</fullName>
    </submittedName>
</protein>
<feature type="transmembrane region" description="Helical" evidence="1">
    <location>
        <begin position="33"/>
        <end position="53"/>
    </location>
</feature>